<feature type="region of interest" description="Disordered" evidence="1">
    <location>
        <begin position="268"/>
        <end position="290"/>
    </location>
</feature>
<sequence>MWKLFCAVAVFVGVIAVRVNGQQCTLCADGSASNPNGTIGAAPCSDIEAVIGSTPANSTQCRDVQLQGFLNCGCPTFPGSFCPMCADGFFGIAQPNKQIPILNDTTCEDALFAEIAVENACSDIERTAHFCGCPGAPEPICKLCANGPAPSKPTRRLPPSFTLTCADYSDLVEFSLDESECANAINGTLPIHTSTYCGCVNVSTPVPTCSLCGDAALINADMNVAEPDVTCQELFEMAPFLKDQLYCSALQANFTICCEGGAVPAPTMSPTTAPDRSPQAQTESPSTDLTSGARWHASIWLLCALSVAMVASQTP</sequence>
<protein>
    <submittedName>
        <fullName evidence="3">Uncharacterized protein</fullName>
    </submittedName>
</protein>
<name>A0A8J9S1S5_PHATR</name>
<dbReference type="AlphaFoldDB" id="A0A8J9S1S5"/>
<gene>
    <name evidence="3" type="ORF">PTTT1_LOCUS9582</name>
</gene>
<proteinExistence type="predicted"/>
<keyword evidence="2" id="KW-0732">Signal</keyword>
<reference evidence="3" key="1">
    <citation type="submission" date="2022-02" db="EMBL/GenBank/DDBJ databases">
        <authorList>
            <person name="Giguere J D."/>
        </authorList>
    </citation>
    <scope>NUCLEOTIDE SEQUENCE</scope>
    <source>
        <strain evidence="3">CCAP 1055/1</strain>
    </source>
</reference>
<evidence type="ECO:0000256" key="2">
    <source>
        <dbReference type="SAM" id="SignalP"/>
    </source>
</evidence>
<organism evidence="3">
    <name type="scientific">Phaeodactylum tricornutum</name>
    <name type="common">Diatom</name>
    <dbReference type="NCBI Taxonomy" id="2850"/>
    <lineage>
        <taxon>Eukaryota</taxon>
        <taxon>Sar</taxon>
        <taxon>Stramenopiles</taxon>
        <taxon>Ochrophyta</taxon>
        <taxon>Bacillariophyta</taxon>
        <taxon>Bacillariophyceae</taxon>
        <taxon>Bacillariophycidae</taxon>
        <taxon>Naviculales</taxon>
        <taxon>Phaeodactylaceae</taxon>
        <taxon>Phaeodactylum</taxon>
    </lineage>
</organism>
<dbReference type="EMBL" id="OU594952">
    <property type="protein sequence ID" value="CAG9279280.1"/>
    <property type="molecule type" value="Genomic_DNA"/>
</dbReference>
<feature type="signal peptide" evidence="2">
    <location>
        <begin position="1"/>
        <end position="21"/>
    </location>
</feature>
<accession>A0A8J9S1S5</accession>
<dbReference type="Proteomes" id="UP000836788">
    <property type="component" value="Chromosome 11"/>
</dbReference>
<evidence type="ECO:0000256" key="1">
    <source>
        <dbReference type="SAM" id="MobiDB-lite"/>
    </source>
</evidence>
<evidence type="ECO:0000313" key="3">
    <source>
        <dbReference type="EMBL" id="CAG9279280.1"/>
    </source>
</evidence>
<feature type="chain" id="PRO_5035455268" evidence="2">
    <location>
        <begin position="22"/>
        <end position="315"/>
    </location>
</feature>